<sequence length="325" mass="36648">MLQFEKLLNIFGVSGYEADIRNYIIKNISKLLDKITVDNIGNIIIKFKSINNVNNKNIVIAAHMDEVGVKVKEIKENGNIKFSEIGSLKVRNLLMNKIIFKNGIVGVITSDYNMRDIEPRDMEALEIDCGFLNKNEAEKAIDIGEVGTFYNHYFENEDTIISKAIDNRVGCWILLNLIENFSVSNDDITFIFTCQEEIGFKGMEFVIGSITPDIVIDIDTISIENIRELQFGKGPTIKICDSLTNCSEEIINKFKKISKDYSINTQLEITDNGGTELSVIKQKCNNVKLMGLSVPIKYGHSVNSIVNKGDILECARLLNIFIKKQ</sequence>
<keyword evidence="8" id="KW-1185">Reference proteome</keyword>
<evidence type="ECO:0008006" key="9">
    <source>
        <dbReference type="Google" id="ProtNLM"/>
    </source>
</evidence>
<name>A0ABM5NRK9_9CLOT</name>
<keyword evidence="2" id="KW-0031">Aminopeptidase</keyword>
<dbReference type="InterPro" id="IPR008007">
    <property type="entry name" value="Peptidase_M42"/>
</dbReference>
<keyword evidence="4" id="KW-0479">Metal-binding</keyword>
<evidence type="ECO:0000256" key="4">
    <source>
        <dbReference type="ARBA" id="ARBA00022723"/>
    </source>
</evidence>
<dbReference type="Gene3D" id="2.40.30.40">
    <property type="entry name" value="Peptidase M42, domain 2"/>
    <property type="match status" value="1"/>
</dbReference>
<dbReference type="PANTHER" id="PTHR32481">
    <property type="entry name" value="AMINOPEPTIDASE"/>
    <property type="match status" value="1"/>
</dbReference>
<protein>
    <recommendedName>
        <fullName evidence="9">Cellulase</fullName>
    </recommendedName>
</protein>
<evidence type="ECO:0000256" key="5">
    <source>
        <dbReference type="ARBA" id="ARBA00022801"/>
    </source>
</evidence>
<dbReference type="RefSeq" id="WP_023161928.1">
    <property type="nucleotide sequence ID" value="NC_022592.1"/>
</dbReference>
<proteinExistence type="inferred from homology"/>
<dbReference type="SUPFAM" id="SSF101821">
    <property type="entry name" value="Aminopeptidase/glucanase lid domain"/>
    <property type="match status" value="1"/>
</dbReference>
<dbReference type="PIRSF" id="PIRSF001123">
    <property type="entry name" value="PepA_GA"/>
    <property type="match status" value="1"/>
</dbReference>
<reference evidence="8" key="1">
    <citation type="journal article" date="2014" name="Biotechnol. Biofuels">
        <title>Comparison of single-molecule sequencing and hybrid approaches for finishing the genome of Clostridium autoethanogenum and analysis of CRISPR systems in industrial relevant Clostridia.</title>
        <authorList>
            <person name="Brown S.D."/>
            <person name="Nagaraju S."/>
            <person name="Utturkar S."/>
            <person name="De Tissera S."/>
            <person name="Segovia S."/>
            <person name="Mitchell W."/>
            <person name="Land M.L."/>
            <person name="Dassanayake A."/>
            <person name="Kopke M."/>
        </authorList>
    </citation>
    <scope>NUCLEOTIDE SEQUENCE [LARGE SCALE GENOMIC DNA]</scope>
    <source>
        <strain evidence="8">DSM 10061</strain>
    </source>
</reference>
<dbReference type="InterPro" id="IPR023367">
    <property type="entry name" value="Peptidase_M42_dom2"/>
</dbReference>
<dbReference type="InterPro" id="IPR051464">
    <property type="entry name" value="Peptidase_M42_aminopept"/>
</dbReference>
<evidence type="ECO:0000313" key="8">
    <source>
        <dbReference type="Proteomes" id="UP000017590"/>
    </source>
</evidence>
<evidence type="ECO:0000256" key="2">
    <source>
        <dbReference type="ARBA" id="ARBA00022438"/>
    </source>
</evidence>
<evidence type="ECO:0000256" key="1">
    <source>
        <dbReference type="ARBA" id="ARBA00006272"/>
    </source>
</evidence>
<evidence type="ECO:0000313" key="7">
    <source>
        <dbReference type="EMBL" id="AGY74916.1"/>
    </source>
</evidence>
<dbReference type="Pfam" id="PF05343">
    <property type="entry name" value="Peptidase_M42"/>
    <property type="match status" value="1"/>
</dbReference>
<keyword evidence="5" id="KW-0378">Hydrolase</keyword>
<evidence type="ECO:0000256" key="6">
    <source>
        <dbReference type="PIRNR" id="PIRNR001123"/>
    </source>
</evidence>
<dbReference type="EMBL" id="CP006763">
    <property type="protein sequence ID" value="AGY74916.1"/>
    <property type="molecule type" value="Genomic_DNA"/>
</dbReference>
<organism evidence="7 8">
    <name type="scientific">Clostridium autoethanogenum DSM 10061</name>
    <dbReference type="NCBI Taxonomy" id="1341692"/>
    <lineage>
        <taxon>Bacteria</taxon>
        <taxon>Bacillati</taxon>
        <taxon>Bacillota</taxon>
        <taxon>Clostridia</taxon>
        <taxon>Eubacteriales</taxon>
        <taxon>Clostridiaceae</taxon>
        <taxon>Clostridium</taxon>
    </lineage>
</organism>
<gene>
    <name evidence="7" type="ORF">CAETHG_0687</name>
</gene>
<dbReference type="SUPFAM" id="SSF53187">
    <property type="entry name" value="Zn-dependent exopeptidases"/>
    <property type="match status" value="1"/>
</dbReference>
<dbReference type="Gene3D" id="3.40.630.10">
    <property type="entry name" value="Zn peptidases"/>
    <property type="match status" value="1"/>
</dbReference>
<dbReference type="PANTHER" id="PTHR32481:SF0">
    <property type="entry name" value="AMINOPEPTIDASE YPDE-RELATED"/>
    <property type="match status" value="1"/>
</dbReference>
<comment type="similarity">
    <text evidence="1 6">Belongs to the peptidase M42 family.</text>
</comment>
<dbReference type="Proteomes" id="UP000017590">
    <property type="component" value="Chromosome"/>
</dbReference>
<accession>A0ABM5NRK9</accession>
<keyword evidence="3" id="KW-0645">Protease</keyword>
<evidence type="ECO:0000256" key="3">
    <source>
        <dbReference type="ARBA" id="ARBA00022670"/>
    </source>
</evidence>